<dbReference type="GO" id="GO:0016740">
    <property type="term" value="F:transferase activity"/>
    <property type="evidence" value="ECO:0007669"/>
    <property type="project" value="TreeGrafter"/>
</dbReference>
<dbReference type="InterPro" id="IPR036866">
    <property type="entry name" value="RibonucZ/Hydroxyglut_hydro"/>
</dbReference>
<evidence type="ECO:0000259" key="1">
    <source>
        <dbReference type="SMART" id="SM00849"/>
    </source>
</evidence>
<dbReference type="AlphaFoldDB" id="A0A9D2PBY3"/>
<evidence type="ECO:0000313" key="3">
    <source>
        <dbReference type="Proteomes" id="UP000823906"/>
    </source>
</evidence>
<dbReference type="PANTHER" id="PTHR13754">
    <property type="entry name" value="METALLO-BETA-LACTAMASE SUPERFAMILY PROTEIN"/>
    <property type="match status" value="1"/>
</dbReference>
<reference evidence="2" key="1">
    <citation type="journal article" date="2021" name="PeerJ">
        <title>Extensive microbial diversity within the chicken gut microbiome revealed by metagenomics and culture.</title>
        <authorList>
            <person name="Gilroy R."/>
            <person name="Ravi A."/>
            <person name="Getino M."/>
            <person name="Pursley I."/>
            <person name="Horton D.L."/>
            <person name="Alikhan N.F."/>
            <person name="Baker D."/>
            <person name="Gharbi K."/>
            <person name="Hall N."/>
            <person name="Watson M."/>
            <person name="Adriaenssens E.M."/>
            <person name="Foster-Nyarko E."/>
            <person name="Jarju S."/>
            <person name="Secka A."/>
            <person name="Antonio M."/>
            <person name="Oren A."/>
            <person name="Chaudhuri R.R."/>
            <person name="La Ragione R."/>
            <person name="Hildebrand F."/>
            <person name="Pallen M.J."/>
        </authorList>
    </citation>
    <scope>NUCLEOTIDE SEQUENCE</scope>
    <source>
        <strain evidence="2">ChiSjej5B23-2810</strain>
    </source>
</reference>
<accession>A0A9D2PBY3</accession>
<dbReference type="SUPFAM" id="SSF56281">
    <property type="entry name" value="Metallo-hydrolase/oxidoreductase"/>
    <property type="match status" value="1"/>
</dbReference>
<dbReference type="Pfam" id="PF00753">
    <property type="entry name" value="Lactamase_B"/>
    <property type="match status" value="1"/>
</dbReference>
<dbReference type="EMBL" id="DWWN01000071">
    <property type="protein sequence ID" value="HJC46419.1"/>
    <property type="molecule type" value="Genomic_DNA"/>
</dbReference>
<dbReference type="SMART" id="SM00849">
    <property type="entry name" value="Lactamase_B"/>
    <property type="match status" value="1"/>
</dbReference>
<name>A0A9D2PBY3_9FIRM</name>
<dbReference type="InterPro" id="IPR052926">
    <property type="entry name" value="Metallo-beta-lactamase_dom"/>
</dbReference>
<gene>
    <name evidence="2" type="ORF">H9703_09895</name>
</gene>
<proteinExistence type="predicted"/>
<dbReference type="Gene3D" id="3.60.15.10">
    <property type="entry name" value="Ribonuclease Z/Hydroxyacylglutathione hydrolase-like"/>
    <property type="match status" value="1"/>
</dbReference>
<sequence length="263" mass="28741">MKITALVENTVPEGLAEQLGLGKEHGLSLYIEACGHKILFDMGQSGLFARNAAALGVDLAAVDLAVLSHGHYDHGGGLARFLELNSTAPVYLNEHAFEPHYHGAERYIGLDPALAASPRLHLTGEEAVLAPGLTLAACNRRPRRYDLGSFGLTVQEGGAFQPEDFRHEHYLLIEEAGRRVLISGCSHKGILNIVDWFRPDVLVGGFHFSGLPLDETLAGYARQLDSSGAVFYTCHCTGRPQYEFMARQMSRLHYLSTGQTIEL</sequence>
<dbReference type="InterPro" id="IPR041712">
    <property type="entry name" value="DHPS-like_MBL-fold"/>
</dbReference>
<dbReference type="PANTHER" id="PTHR13754:SF13">
    <property type="entry name" value="METALLO-BETA-LACTAMASE SUPERFAMILY PROTEIN (AFU_ORTHOLOGUE AFUA_3G07630)"/>
    <property type="match status" value="1"/>
</dbReference>
<dbReference type="Proteomes" id="UP000823906">
    <property type="component" value="Unassembled WGS sequence"/>
</dbReference>
<organism evidence="2 3">
    <name type="scientific">Candidatus Faecalibacterium faecigallinarum</name>
    <dbReference type="NCBI Taxonomy" id="2838577"/>
    <lineage>
        <taxon>Bacteria</taxon>
        <taxon>Bacillati</taxon>
        <taxon>Bacillota</taxon>
        <taxon>Clostridia</taxon>
        <taxon>Eubacteriales</taxon>
        <taxon>Oscillospiraceae</taxon>
        <taxon>Faecalibacterium</taxon>
    </lineage>
</organism>
<protein>
    <submittedName>
        <fullName evidence="2">MBL fold metallo-hydrolase</fullName>
    </submittedName>
</protein>
<comment type="caution">
    <text evidence="2">The sequence shown here is derived from an EMBL/GenBank/DDBJ whole genome shotgun (WGS) entry which is preliminary data.</text>
</comment>
<dbReference type="CDD" id="cd07713">
    <property type="entry name" value="DHPS-like_MBL-fold"/>
    <property type="match status" value="1"/>
</dbReference>
<evidence type="ECO:0000313" key="2">
    <source>
        <dbReference type="EMBL" id="HJC46419.1"/>
    </source>
</evidence>
<feature type="domain" description="Metallo-beta-lactamase" evidence="1">
    <location>
        <begin position="25"/>
        <end position="235"/>
    </location>
</feature>
<dbReference type="InterPro" id="IPR001279">
    <property type="entry name" value="Metallo-B-lactamas"/>
</dbReference>
<reference evidence="2" key="2">
    <citation type="submission" date="2021-04" db="EMBL/GenBank/DDBJ databases">
        <authorList>
            <person name="Gilroy R."/>
        </authorList>
    </citation>
    <scope>NUCLEOTIDE SEQUENCE</scope>
    <source>
        <strain evidence="2">ChiSjej5B23-2810</strain>
    </source>
</reference>